<feature type="region of interest" description="Disordered" evidence="4">
    <location>
        <begin position="199"/>
        <end position="254"/>
    </location>
</feature>
<dbReference type="PANTHER" id="PTHR43537:SF5">
    <property type="entry name" value="UXU OPERON TRANSCRIPTIONAL REGULATOR"/>
    <property type="match status" value="1"/>
</dbReference>
<comment type="caution">
    <text evidence="6">The sequence shown here is derived from an EMBL/GenBank/DDBJ whole genome shotgun (WGS) entry which is preliminary data.</text>
</comment>
<dbReference type="Pfam" id="PF07729">
    <property type="entry name" value="FCD"/>
    <property type="match status" value="1"/>
</dbReference>
<proteinExistence type="predicted"/>
<dbReference type="Gene3D" id="1.20.120.530">
    <property type="entry name" value="GntR ligand-binding domain-like"/>
    <property type="match status" value="1"/>
</dbReference>
<dbReference type="InterPro" id="IPR000524">
    <property type="entry name" value="Tscrpt_reg_HTH_GntR"/>
</dbReference>
<dbReference type="InterPro" id="IPR008920">
    <property type="entry name" value="TF_FadR/GntR_C"/>
</dbReference>
<dbReference type="PANTHER" id="PTHR43537">
    <property type="entry name" value="TRANSCRIPTIONAL REGULATOR, GNTR FAMILY"/>
    <property type="match status" value="1"/>
</dbReference>
<dbReference type="InterPro" id="IPR036388">
    <property type="entry name" value="WH-like_DNA-bd_sf"/>
</dbReference>
<protein>
    <submittedName>
        <fullName evidence="6">GntR family transcriptional regulator</fullName>
    </submittedName>
</protein>
<evidence type="ECO:0000256" key="3">
    <source>
        <dbReference type="ARBA" id="ARBA00023163"/>
    </source>
</evidence>
<evidence type="ECO:0000313" key="6">
    <source>
        <dbReference type="EMBL" id="MDA0137687.1"/>
    </source>
</evidence>
<keyword evidence="3" id="KW-0804">Transcription</keyword>
<organism evidence="6 7">
    <name type="scientific">Solirubrobacter deserti</name>
    <dbReference type="NCBI Taxonomy" id="2282478"/>
    <lineage>
        <taxon>Bacteria</taxon>
        <taxon>Bacillati</taxon>
        <taxon>Actinomycetota</taxon>
        <taxon>Thermoleophilia</taxon>
        <taxon>Solirubrobacterales</taxon>
        <taxon>Solirubrobacteraceae</taxon>
        <taxon>Solirubrobacter</taxon>
    </lineage>
</organism>
<keyword evidence="1" id="KW-0805">Transcription regulation</keyword>
<name>A0ABT4RGN7_9ACTN</name>
<evidence type="ECO:0000259" key="5">
    <source>
        <dbReference type="PROSITE" id="PS50949"/>
    </source>
</evidence>
<dbReference type="PROSITE" id="PS50949">
    <property type="entry name" value="HTH_GNTR"/>
    <property type="match status" value="1"/>
</dbReference>
<feature type="compositionally biased region" description="Basic and acidic residues" evidence="4">
    <location>
        <begin position="200"/>
        <end position="209"/>
    </location>
</feature>
<evidence type="ECO:0000256" key="4">
    <source>
        <dbReference type="SAM" id="MobiDB-lite"/>
    </source>
</evidence>
<evidence type="ECO:0000256" key="1">
    <source>
        <dbReference type="ARBA" id="ARBA00023015"/>
    </source>
</evidence>
<reference evidence="6" key="1">
    <citation type="submission" date="2022-10" db="EMBL/GenBank/DDBJ databases">
        <title>The WGS of Solirubrobacter sp. CPCC 204708.</title>
        <authorList>
            <person name="Jiang Z."/>
        </authorList>
    </citation>
    <scope>NUCLEOTIDE SEQUENCE</scope>
    <source>
        <strain evidence="6">CPCC 204708</strain>
    </source>
</reference>
<gene>
    <name evidence="6" type="ORF">OJ962_09275</name>
</gene>
<dbReference type="SUPFAM" id="SSF48008">
    <property type="entry name" value="GntR ligand-binding domain-like"/>
    <property type="match status" value="1"/>
</dbReference>
<dbReference type="SUPFAM" id="SSF46785">
    <property type="entry name" value="Winged helix' DNA-binding domain"/>
    <property type="match status" value="1"/>
</dbReference>
<keyword evidence="7" id="KW-1185">Reference proteome</keyword>
<dbReference type="InterPro" id="IPR036390">
    <property type="entry name" value="WH_DNA-bd_sf"/>
</dbReference>
<feature type="domain" description="HTH gntR-type" evidence="5">
    <location>
        <begin position="1"/>
        <end position="68"/>
    </location>
</feature>
<dbReference type="Gene3D" id="1.10.10.10">
    <property type="entry name" value="Winged helix-like DNA-binding domain superfamily/Winged helix DNA-binding domain"/>
    <property type="match status" value="1"/>
</dbReference>
<dbReference type="Pfam" id="PF00392">
    <property type="entry name" value="GntR"/>
    <property type="match status" value="1"/>
</dbReference>
<sequence length="254" mass="27083">MTAVEAVTDALRQTILDGERPAGSRLVEAELCARYGVARHSLRAALRALAAEGIVVIETNRGARVARLTADTIVSLFELRTALEIEAARLALDRGPLPPSVYAALAVLERACEAGAWGAINDAHNGLHRAIVEAADSPRITAAHAALDGELRLFMNQLEPLWSAERMATDHVALVRGLERDGPAALRGHLSESAAALVAAERDSERPGRVGDPAARRRRGGKAATREAERSGWPKMPTGPGGKRAVSVLERKRV</sequence>
<dbReference type="Proteomes" id="UP001147700">
    <property type="component" value="Unassembled WGS sequence"/>
</dbReference>
<evidence type="ECO:0000256" key="2">
    <source>
        <dbReference type="ARBA" id="ARBA00023125"/>
    </source>
</evidence>
<evidence type="ECO:0000313" key="7">
    <source>
        <dbReference type="Proteomes" id="UP001147700"/>
    </source>
</evidence>
<dbReference type="EMBL" id="JAPCID010000011">
    <property type="protein sequence ID" value="MDA0137687.1"/>
    <property type="molecule type" value="Genomic_DNA"/>
</dbReference>
<dbReference type="SMART" id="SM00345">
    <property type="entry name" value="HTH_GNTR"/>
    <property type="match status" value="1"/>
</dbReference>
<keyword evidence="2" id="KW-0238">DNA-binding</keyword>
<accession>A0ABT4RGN7</accession>
<dbReference type="InterPro" id="IPR011711">
    <property type="entry name" value="GntR_C"/>
</dbReference>
<dbReference type="SMART" id="SM00895">
    <property type="entry name" value="FCD"/>
    <property type="match status" value="1"/>
</dbReference>
<dbReference type="RefSeq" id="WP_270006304.1">
    <property type="nucleotide sequence ID" value="NZ_JAPCID010000011.1"/>
</dbReference>